<dbReference type="Proteomes" id="UP000784919">
    <property type="component" value="Unassembled WGS sequence"/>
</dbReference>
<evidence type="ECO:0000313" key="3">
    <source>
        <dbReference type="EMBL" id="KAG5963116.1"/>
    </source>
</evidence>
<proteinExistence type="predicted"/>
<reference evidence="3 4" key="1">
    <citation type="journal article" date="2020" name="bioRxiv">
        <title>Whole genome comparisons of ergot fungi reveals the divergence and evolution of species within the genus Claviceps are the result of varying mechanisms driving genome evolution and host range expansion.</title>
        <authorList>
            <person name="Wyka S.A."/>
            <person name="Mondo S.J."/>
            <person name="Liu M."/>
            <person name="Dettman J."/>
            <person name="Nalam V."/>
            <person name="Broders K.D."/>
        </authorList>
    </citation>
    <scope>NUCLEOTIDE SEQUENCE</scope>
    <source>
        <strain evidence="3">CCC 1102</strain>
        <strain evidence="2 4">LM583</strain>
    </source>
</reference>
<keyword evidence="4" id="KW-1185">Reference proteome</keyword>
<dbReference type="Proteomes" id="UP000742024">
    <property type="component" value="Unassembled WGS sequence"/>
</dbReference>
<protein>
    <submittedName>
        <fullName evidence="3">Uncharacterized protein</fullName>
    </submittedName>
</protein>
<name>A0A9P7SNZ0_9HYPO</name>
<dbReference type="EMBL" id="SRPR01000085">
    <property type="protein sequence ID" value="KAG5961147.1"/>
    <property type="molecule type" value="Genomic_DNA"/>
</dbReference>
<organism evidence="3 5">
    <name type="scientific">Claviceps arundinis</name>
    <dbReference type="NCBI Taxonomy" id="1623583"/>
    <lineage>
        <taxon>Eukaryota</taxon>
        <taxon>Fungi</taxon>
        <taxon>Dikarya</taxon>
        <taxon>Ascomycota</taxon>
        <taxon>Pezizomycotina</taxon>
        <taxon>Sordariomycetes</taxon>
        <taxon>Hypocreomycetidae</taxon>
        <taxon>Hypocreales</taxon>
        <taxon>Clavicipitaceae</taxon>
        <taxon>Claviceps</taxon>
    </lineage>
</organism>
<gene>
    <name evidence="3" type="ORF">E4U56_003019</name>
    <name evidence="2" type="ORF">E4U57_007803</name>
</gene>
<dbReference type="InterPro" id="IPR046670">
    <property type="entry name" value="DUF6540"/>
</dbReference>
<evidence type="ECO:0000313" key="4">
    <source>
        <dbReference type="Proteomes" id="UP000742024"/>
    </source>
</evidence>
<dbReference type="AlphaFoldDB" id="A0A9P7SNZ0"/>
<evidence type="ECO:0000313" key="2">
    <source>
        <dbReference type="EMBL" id="KAG5961147.1"/>
    </source>
</evidence>
<dbReference type="Pfam" id="PF20174">
    <property type="entry name" value="DUF6540"/>
    <property type="match status" value="1"/>
</dbReference>
<evidence type="ECO:0000256" key="1">
    <source>
        <dbReference type="SAM" id="MobiDB-lite"/>
    </source>
</evidence>
<feature type="region of interest" description="Disordered" evidence="1">
    <location>
        <begin position="121"/>
        <end position="141"/>
    </location>
</feature>
<dbReference type="OrthoDB" id="4135672at2759"/>
<accession>A0A9P7SNZ0</accession>
<dbReference type="EMBL" id="SRPS01000200">
    <property type="protein sequence ID" value="KAG5963116.1"/>
    <property type="molecule type" value="Genomic_DNA"/>
</dbReference>
<comment type="caution">
    <text evidence="3">The sequence shown here is derived from an EMBL/GenBank/DDBJ whole genome shotgun (WGS) entry which is preliminary data.</text>
</comment>
<evidence type="ECO:0000313" key="5">
    <source>
        <dbReference type="Proteomes" id="UP000784919"/>
    </source>
</evidence>
<sequence>MSKSSNYGDVFRVEYVGMPRDHHAIFVHTKSDGSGALYHVVGAIQKGMTFENKAGKQPDESATFIRKKHLGWVTVDKYPYVESICRSVPPPKKQFEKQTRLFPREPLRRCQEWTDEAVEALSSSGILQPGRAPESQEPYDV</sequence>